<evidence type="ECO:0000313" key="1">
    <source>
        <dbReference type="EMBL" id="JAD71335.1"/>
    </source>
</evidence>
<name>A0A0A9CD61_ARUDO</name>
<accession>A0A0A9CD61</accession>
<sequence>MLVTCVNVYLKLLLP</sequence>
<dbReference type="EMBL" id="GBRH01226560">
    <property type="protein sequence ID" value="JAD71335.1"/>
    <property type="molecule type" value="Transcribed_RNA"/>
</dbReference>
<organism evidence="1">
    <name type="scientific">Arundo donax</name>
    <name type="common">Giant reed</name>
    <name type="synonym">Donax arundinaceus</name>
    <dbReference type="NCBI Taxonomy" id="35708"/>
    <lineage>
        <taxon>Eukaryota</taxon>
        <taxon>Viridiplantae</taxon>
        <taxon>Streptophyta</taxon>
        <taxon>Embryophyta</taxon>
        <taxon>Tracheophyta</taxon>
        <taxon>Spermatophyta</taxon>
        <taxon>Magnoliopsida</taxon>
        <taxon>Liliopsida</taxon>
        <taxon>Poales</taxon>
        <taxon>Poaceae</taxon>
        <taxon>PACMAD clade</taxon>
        <taxon>Arundinoideae</taxon>
        <taxon>Arundineae</taxon>
        <taxon>Arundo</taxon>
    </lineage>
</organism>
<reference evidence="1" key="2">
    <citation type="journal article" date="2015" name="Data Brief">
        <title>Shoot transcriptome of the giant reed, Arundo donax.</title>
        <authorList>
            <person name="Barrero R.A."/>
            <person name="Guerrero F.D."/>
            <person name="Moolhuijzen P."/>
            <person name="Goolsby J.A."/>
            <person name="Tidwell J."/>
            <person name="Bellgard S.E."/>
            <person name="Bellgard M.I."/>
        </authorList>
    </citation>
    <scope>NUCLEOTIDE SEQUENCE</scope>
    <source>
        <tissue evidence="1">Shoot tissue taken approximately 20 cm above the soil surface</tissue>
    </source>
</reference>
<protein>
    <submittedName>
        <fullName evidence="1">Uncharacterized protein</fullName>
    </submittedName>
</protein>
<reference evidence="1" key="1">
    <citation type="submission" date="2014-09" db="EMBL/GenBank/DDBJ databases">
        <authorList>
            <person name="Magalhaes I.L.F."/>
            <person name="Oliveira U."/>
            <person name="Santos F.R."/>
            <person name="Vidigal T.H.D.A."/>
            <person name="Brescovit A.D."/>
            <person name="Santos A.J."/>
        </authorList>
    </citation>
    <scope>NUCLEOTIDE SEQUENCE</scope>
    <source>
        <tissue evidence="1">Shoot tissue taken approximately 20 cm above the soil surface</tissue>
    </source>
</reference>
<proteinExistence type="predicted"/>